<comment type="caution">
    <text evidence="2">The sequence shown here is derived from an EMBL/GenBank/DDBJ whole genome shotgun (WGS) entry which is preliminary data.</text>
</comment>
<proteinExistence type="predicted"/>
<feature type="compositionally biased region" description="Basic and acidic residues" evidence="1">
    <location>
        <begin position="115"/>
        <end position="130"/>
    </location>
</feature>
<sequence length="319" mass="33443">MRRLLVAPIAIGIITVMTRPVHGLGILVLPPPPSRPSLPSPPSPQSTPTPPGLPPPPPPSSPNVTRTDNLSRHIIPGIVLSGPGREIGSSISGVGGGLGQDGVDTSHSTSPSKGDSLDRGGNEDKGDKGFDPLSMEGWPLLSFLLPLFTDGEDISDYCADVDVAGVDDEGDEEDEDDEDWDDEDDEEWDDWDDEDWEDYDEWDDDEYYKEEDDEGGGEEGDDDEDEVYEEGGVGVRIPAFPSSLLGPGPVELDRDGGADGAGDVSFPHGLDLGPIMADAGDDGNMGWGIFMSGAGVGEAHGSGDGQDGFEPVGGGVDGF</sequence>
<dbReference type="AlphaFoldDB" id="A0AAJ0BE12"/>
<feature type="region of interest" description="Disordered" evidence="1">
    <location>
        <begin position="298"/>
        <end position="319"/>
    </location>
</feature>
<feature type="region of interest" description="Disordered" evidence="1">
    <location>
        <begin position="34"/>
        <end position="131"/>
    </location>
</feature>
<evidence type="ECO:0000313" key="2">
    <source>
        <dbReference type="EMBL" id="KAK1756563.1"/>
    </source>
</evidence>
<gene>
    <name evidence="2" type="ORF">QBC47DRAFT_413098</name>
</gene>
<evidence type="ECO:0000256" key="1">
    <source>
        <dbReference type="SAM" id="MobiDB-lite"/>
    </source>
</evidence>
<feature type="compositionally biased region" description="Pro residues" evidence="1">
    <location>
        <begin position="34"/>
        <end position="61"/>
    </location>
</feature>
<protein>
    <submittedName>
        <fullName evidence="2">Uncharacterized protein</fullName>
    </submittedName>
</protein>
<organism evidence="2 3">
    <name type="scientific">Echria macrotheca</name>
    <dbReference type="NCBI Taxonomy" id="438768"/>
    <lineage>
        <taxon>Eukaryota</taxon>
        <taxon>Fungi</taxon>
        <taxon>Dikarya</taxon>
        <taxon>Ascomycota</taxon>
        <taxon>Pezizomycotina</taxon>
        <taxon>Sordariomycetes</taxon>
        <taxon>Sordariomycetidae</taxon>
        <taxon>Sordariales</taxon>
        <taxon>Schizotheciaceae</taxon>
        <taxon>Echria</taxon>
    </lineage>
</organism>
<name>A0AAJ0BE12_9PEZI</name>
<feature type="compositionally biased region" description="Acidic residues" evidence="1">
    <location>
        <begin position="166"/>
        <end position="229"/>
    </location>
</feature>
<dbReference type="Proteomes" id="UP001239445">
    <property type="component" value="Unassembled WGS sequence"/>
</dbReference>
<accession>A0AAJ0BE12</accession>
<dbReference type="EMBL" id="MU839832">
    <property type="protein sequence ID" value="KAK1756563.1"/>
    <property type="molecule type" value="Genomic_DNA"/>
</dbReference>
<evidence type="ECO:0000313" key="3">
    <source>
        <dbReference type="Proteomes" id="UP001239445"/>
    </source>
</evidence>
<feature type="region of interest" description="Disordered" evidence="1">
    <location>
        <begin position="166"/>
        <end position="231"/>
    </location>
</feature>
<keyword evidence="3" id="KW-1185">Reference proteome</keyword>
<reference evidence="2" key="1">
    <citation type="submission" date="2023-06" db="EMBL/GenBank/DDBJ databases">
        <title>Genome-scale phylogeny and comparative genomics of the fungal order Sordariales.</title>
        <authorList>
            <consortium name="Lawrence Berkeley National Laboratory"/>
            <person name="Hensen N."/>
            <person name="Bonometti L."/>
            <person name="Westerberg I."/>
            <person name="Brannstrom I.O."/>
            <person name="Guillou S."/>
            <person name="Cros-Aarteil S."/>
            <person name="Calhoun S."/>
            <person name="Haridas S."/>
            <person name="Kuo A."/>
            <person name="Mondo S."/>
            <person name="Pangilinan J."/>
            <person name="Riley R."/>
            <person name="Labutti K."/>
            <person name="Andreopoulos B."/>
            <person name="Lipzen A."/>
            <person name="Chen C."/>
            <person name="Yanf M."/>
            <person name="Daum C."/>
            <person name="Ng V."/>
            <person name="Clum A."/>
            <person name="Steindorff A."/>
            <person name="Ohm R."/>
            <person name="Martin F."/>
            <person name="Silar P."/>
            <person name="Natvig D."/>
            <person name="Lalanne C."/>
            <person name="Gautier V."/>
            <person name="Ament-Velasquez S.L."/>
            <person name="Kruys A."/>
            <person name="Hutchinson M.I."/>
            <person name="Powell A.J."/>
            <person name="Barry K."/>
            <person name="Miller A.N."/>
            <person name="Grigoriev I.V."/>
            <person name="Debuchy R."/>
            <person name="Gladieux P."/>
            <person name="Thoren M.H."/>
            <person name="Johannesson H."/>
        </authorList>
    </citation>
    <scope>NUCLEOTIDE SEQUENCE</scope>
    <source>
        <strain evidence="2">PSN4</strain>
    </source>
</reference>